<dbReference type="InterPro" id="IPR050072">
    <property type="entry name" value="Peptidase_M20A"/>
</dbReference>
<dbReference type="Proteomes" id="UP000220904">
    <property type="component" value="Unassembled WGS sequence"/>
</dbReference>
<gene>
    <name evidence="10" type="ORF">CHR60_03370</name>
</gene>
<dbReference type="GO" id="GO:0008237">
    <property type="term" value="F:metallopeptidase activity"/>
    <property type="evidence" value="ECO:0007669"/>
    <property type="project" value="UniProtKB-KW"/>
</dbReference>
<evidence type="ECO:0000256" key="3">
    <source>
        <dbReference type="ARBA" id="ARBA00022670"/>
    </source>
</evidence>
<evidence type="ECO:0000256" key="6">
    <source>
        <dbReference type="ARBA" id="ARBA00022833"/>
    </source>
</evidence>
<dbReference type="GO" id="GO:0016805">
    <property type="term" value="F:dipeptidase activity"/>
    <property type="evidence" value="ECO:0007669"/>
    <property type="project" value="UniProtKB-KW"/>
</dbReference>
<evidence type="ECO:0000256" key="5">
    <source>
        <dbReference type="ARBA" id="ARBA00022801"/>
    </source>
</evidence>
<keyword evidence="7" id="KW-0224">Dipeptidase</keyword>
<keyword evidence="5" id="KW-0378">Hydrolase</keyword>
<dbReference type="GO" id="GO:0008270">
    <property type="term" value="F:zinc ion binding"/>
    <property type="evidence" value="ECO:0007669"/>
    <property type="project" value="InterPro"/>
</dbReference>
<dbReference type="SUPFAM" id="SSF53187">
    <property type="entry name" value="Zn-dependent exopeptidases"/>
    <property type="match status" value="1"/>
</dbReference>
<dbReference type="GO" id="GO:0006526">
    <property type="term" value="P:L-arginine biosynthetic process"/>
    <property type="evidence" value="ECO:0007669"/>
    <property type="project" value="TreeGrafter"/>
</dbReference>
<evidence type="ECO:0000259" key="9">
    <source>
        <dbReference type="Pfam" id="PF07687"/>
    </source>
</evidence>
<dbReference type="InterPro" id="IPR036264">
    <property type="entry name" value="Bact_exopeptidase_dim_dom"/>
</dbReference>
<dbReference type="Gene3D" id="3.30.70.360">
    <property type="match status" value="2"/>
</dbReference>
<keyword evidence="8" id="KW-0482">Metalloprotease</keyword>
<keyword evidence="6" id="KW-0862">Zinc</keyword>
<dbReference type="PROSITE" id="PS00759">
    <property type="entry name" value="ARGE_DAPE_CPG2_2"/>
    <property type="match status" value="1"/>
</dbReference>
<dbReference type="SUPFAM" id="SSF55031">
    <property type="entry name" value="Bacterial exopeptidase dimerisation domain"/>
    <property type="match status" value="1"/>
</dbReference>
<dbReference type="GO" id="GO:0006508">
    <property type="term" value="P:proteolysis"/>
    <property type="evidence" value="ECO:0007669"/>
    <property type="project" value="UniProtKB-KW"/>
</dbReference>
<dbReference type="Pfam" id="PF01546">
    <property type="entry name" value="Peptidase_M20"/>
    <property type="match status" value="1"/>
</dbReference>
<dbReference type="GO" id="GO:0008777">
    <property type="term" value="F:acetylornithine deacetylase activity"/>
    <property type="evidence" value="ECO:0007669"/>
    <property type="project" value="TreeGrafter"/>
</dbReference>
<comment type="cofactor">
    <cofactor evidence="1">
        <name>Zn(2+)</name>
        <dbReference type="ChEBI" id="CHEBI:29105"/>
    </cofactor>
</comment>
<evidence type="ECO:0000256" key="4">
    <source>
        <dbReference type="ARBA" id="ARBA00022723"/>
    </source>
</evidence>
<dbReference type="EMBL" id="NOUV01000006">
    <property type="protein sequence ID" value="PDX87642.1"/>
    <property type="molecule type" value="Genomic_DNA"/>
</dbReference>
<protein>
    <recommendedName>
        <fullName evidence="9">Peptidase M20 dimerisation domain-containing protein</fullName>
    </recommendedName>
</protein>
<dbReference type="NCBIfam" id="TIGR01887">
    <property type="entry name" value="dipeptidaselike"/>
    <property type="match status" value="1"/>
</dbReference>
<organism evidence="10 11">
    <name type="scientific">Faecalibacterium prausnitzii</name>
    <dbReference type="NCBI Taxonomy" id="853"/>
    <lineage>
        <taxon>Bacteria</taxon>
        <taxon>Bacillati</taxon>
        <taxon>Bacillota</taxon>
        <taxon>Clostridia</taxon>
        <taxon>Eubacteriales</taxon>
        <taxon>Oscillospiraceae</taxon>
        <taxon>Faecalibacterium</taxon>
    </lineage>
</organism>
<dbReference type="InterPro" id="IPR010964">
    <property type="entry name" value="M20A_pepV-rel"/>
</dbReference>
<dbReference type="Pfam" id="PF07687">
    <property type="entry name" value="M20_dimer"/>
    <property type="match status" value="1"/>
</dbReference>
<dbReference type="PROSITE" id="PS00758">
    <property type="entry name" value="ARGE_DAPE_CPG2_1"/>
    <property type="match status" value="1"/>
</dbReference>
<dbReference type="Gene3D" id="3.40.630.10">
    <property type="entry name" value="Zn peptidases"/>
    <property type="match status" value="1"/>
</dbReference>
<keyword evidence="4" id="KW-0479">Metal-binding</keyword>
<dbReference type="InterPro" id="IPR001261">
    <property type="entry name" value="ArgE/DapE_CS"/>
</dbReference>
<dbReference type="PANTHER" id="PTHR43808:SF31">
    <property type="entry name" value="N-ACETYL-L-CITRULLINE DEACETYLASE"/>
    <property type="match status" value="1"/>
</dbReference>
<proteinExistence type="inferred from homology"/>
<evidence type="ECO:0000313" key="10">
    <source>
        <dbReference type="EMBL" id="PDX87642.1"/>
    </source>
</evidence>
<reference evidence="10 11" key="1">
    <citation type="journal article" date="2017" name="Front. Microbiol.">
        <title>New Insights into the Diversity of the Genus Faecalibacterium.</title>
        <authorList>
            <person name="Benevides L."/>
            <person name="Burman S."/>
            <person name="Martin R."/>
            <person name="Robert V."/>
            <person name="Thomas M."/>
            <person name="Miquel S."/>
            <person name="Chain F."/>
            <person name="Sokol H."/>
            <person name="Bermudez-Humaran L.G."/>
            <person name="Morrison M."/>
            <person name="Langella P."/>
            <person name="Azevedo V.A."/>
            <person name="Chatel J.M."/>
            <person name="Soares S."/>
        </authorList>
    </citation>
    <scope>NUCLEOTIDE SEQUENCE [LARGE SCALE GENOMIC DNA]</scope>
    <source>
        <strain evidence="10 11">AHMP21</strain>
    </source>
</reference>
<evidence type="ECO:0000256" key="8">
    <source>
        <dbReference type="ARBA" id="ARBA00023049"/>
    </source>
</evidence>
<dbReference type="InterPro" id="IPR002933">
    <property type="entry name" value="Peptidase_M20"/>
</dbReference>
<accession>A0A2A7B8N0</accession>
<dbReference type="InterPro" id="IPR011650">
    <property type="entry name" value="Peptidase_M20_dimer"/>
</dbReference>
<sequence>MTAALQRLVRKKSVEGPELPGKPFGADVDACFTEALTLCRELGFETTDLDRYIGWCEIGSGDEMVAVLGHLDVVPEGEGWHHPPYGAEIVDGRLFGRGAIDDKGPVVASLFALKAIRDLNIPLRRRVRLLFGLNEETNDRDVFYYRDHGGKIPVLGFTPDGEYPLINGEKGILNESYAVQLHQTGAWKLVSVRGGVAGNVVPDYACAELTAPAGASLPAAAHITCTAIPGGWKVEADGVSAHGSHPEQGQNAIGRLALYLEQLPLEGDAGKAVTFLAETLGMDPYGERLLGHRLEDDLSGPMSCNLGLIEGDETHLWVKLNYRYPVTKTVDDCAPAVKAAFEAAGWALDQSVHKQKLYYPEQTPLVQALLGVYRDATGDRSAPKCIGGGTYAKVLPNTVAFGPLFDGDPVTEHQPDEFIDLDRLVQNAQIIAQAVVKLANLPLE</sequence>
<evidence type="ECO:0000256" key="7">
    <source>
        <dbReference type="ARBA" id="ARBA00022997"/>
    </source>
</evidence>
<evidence type="ECO:0000313" key="11">
    <source>
        <dbReference type="Proteomes" id="UP000220904"/>
    </source>
</evidence>
<dbReference type="OrthoDB" id="9761532at2"/>
<dbReference type="PANTHER" id="PTHR43808">
    <property type="entry name" value="ACETYLORNITHINE DEACETYLASE"/>
    <property type="match status" value="1"/>
</dbReference>
<feature type="domain" description="Peptidase M20 dimerisation" evidence="9">
    <location>
        <begin position="231"/>
        <end position="312"/>
    </location>
</feature>
<evidence type="ECO:0000256" key="1">
    <source>
        <dbReference type="ARBA" id="ARBA00001947"/>
    </source>
</evidence>
<keyword evidence="3" id="KW-0645">Protease</keyword>
<comment type="caution">
    <text evidence="10">The sequence shown here is derived from an EMBL/GenBank/DDBJ whole genome shotgun (WGS) entry which is preliminary data.</text>
</comment>
<comment type="similarity">
    <text evidence="2">Belongs to the peptidase M20A family.</text>
</comment>
<dbReference type="AlphaFoldDB" id="A0A2A7B8N0"/>
<evidence type="ECO:0000256" key="2">
    <source>
        <dbReference type="ARBA" id="ARBA00006247"/>
    </source>
</evidence>
<name>A0A2A7B8N0_9FIRM</name>